<comment type="caution">
    <text evidence="3">The sequence shown here is derived from an EMBL/GenBank/DDBJ whole genome shotgun (WGS) entry which is preliminary data.</text>
</comment>
<dbReference type="SUPFAM" id="SSF56112">
    <property type="entry name" value="Protein kinase-like (PK-like)"/>
    <property type="match status" value="1"/>
</dbReference>
<proteinExistence type="inferred from homology"/>
<dbReference type="PROSITE" id="PS00600">
    <property type="entry name" value="AA_TRANSFER_CLASS_3"/>
    <property type="match status" value="1"/>
</dbReference>
<keyword evidence="4" id="KW-1185">Reference proteome</keyword>
<dbReference type="InterPro" id="IPR015424">
    <property type="entry name" value="PyrdxlP-dep_Trfase"/>
</dbReference>
<dbReference type="GO" id="GO:0030170">
    <property type="term" value="F:pyridoxal phosphate binding"/>
    <property type="evidence" value="ECO:0007669"/>
    <property type="project" value="InterPro"/>
</dbReference>
<dbReference type="RefSeq" id="WP_061482517.1">
    <property type="nucleotide sequence ID" value="NZ_ANBO01000041.1"/>
</dbReference>
<dbReference type="InterPro" id="IPR015422">
    <property type="entry name" value="PyrdxlP-dep_Trfase_small"/>
</dbReference>
<reference evidence="3 4" key="1">
    <citation type="submission" date="2012-10" db="EMBL/GenBank/DDBJ databases">
        <title>The draft sequence of the Mycobacterium pheli genome.</title>
        <authorList>
            <person name="Pettersson B.M.F."/>
            <person name="Das S."/>
            <person name="Dasgupta S."/>
            <person name="Bhattacharya A."/>
            <person name="Kirsebom L.A."/>
        </authorList>
    </citation>
    <scope>NUCLEOTIDE SEQUENCE [LARGE SCALE GENOMIC DNA]</scope>
    <source>
        <strain evidence="3 4">CCUG 21000</strain>
    </source>
</reference>
<dbReference type="PANTHER" id="PTHR45688:SF13">
    <property type="entry name" value="ALANINE--GLYOXYLATE AMINOTRANSFERASE 2-LIKE"/>
    <property type="match status" value="1"/>
</dbReference>
<evidence type="ECO:0000256" key="2">
    <source>
        <dbReference type="ARBA" id="ARBA00022898"/>
    </source>
</evidence>
<evidence type="ECO:0000313" key="3">
    <source>
        <dbReference type="EMBL" id="KAB7756193.1"/>
    </source>
</evidence>
<comment type="similarity">
    <text evidence="1">Belongs to the class-III pyridoxal-phosphate-dependent aminotransferase family.</text>
</comment>
<dbReference type="PANTHER" id="PTHR45688">
    <property type="match status" value="1"/>
</dbReference>
<evidence type="ECO:0000256" key="1">
    <source>
        <dbReference type="ARBA" id="ARBA00008954"/>
    </source>
</evidence>
<dbReference type="SUPFAM" id="SSF53383">
    <property type="entry name" value="PLP-dependent transferases"/>
    <property type="match status" value="1"/>
</dbReference>
<dbReference type="EMBL" id="ANBP01000013">
    <property type="protein sequence ID" value="KAB7756193.1"/>
    <property type="molecule type" value="Genomic_DNA"/>
</dbReference>
<dbReference type="Pfam" id="PF00202">
    <property type="entry name" value="Aminotran_3"/>
    <property type="match status" value="1"/>
</dbReference>
<dbReference type="GO" id="GO:0008483">
    <property type="term" value="F:transaminase activity"/>
    <property type="evidence" value="ECO:0007669"/>
    <property type="project" value="UniProtKB-KW"/>
</dbReference>
<sequence length="668" mass="69813">MSTLPAAATRSDDELIGTVAEHYGFRGAVSGRSDRGGEHLVFLTDEQGVARTLRISDAVDTVDAQLETAAAQWVQQVDPDLPILAPLPTLAGDTYVRTPWLLRLYERWPTTEEPALAGAAVTEFGTAAARLGIALRGFFHPALRRRDAPPSPVWPTLRAQPVVDPTPDGQVLSGLAHDALVAAVAAALGAAGAARAGGDLLTCVALFLDGYLSVCPLEPVERQVLADTLGRRLAAAAAAGDAAAERMLADLLAADPADTAAAFGAPRPAPSPVALRRRRDAVFGSALAPLTYDTPLTPVRGCGATLLDTDGVTYIDAYNNVPVVGHAHPRVATAVADQSRLLSTNLRYLHPRAIELAERLIASLPADCGLDTVLFTNSGSEAVDIAWRIATAATGHTGGLVTDFAYHGVTTATTAFSPEQWRGGWTPDHIERFTPGSGLDTAVARLADRGHRPALLCVDPTYTSDGILVPGNDYHRRLSAEARRAGALVLADEVQGGFGRAGDHLWSFVGAGLTPDLVTLGKPMGNGYPVAAVIARRDHVEALARQTEFFSTYAGGPVAAVAAMAVLDVIEDESLIEHAAAGGALLRDLLGRAGLEVRGRGLLVGVQLDSAAGPVLNEARRRGVLIGGTGARGDVLKIRPPLVITTEQIRTVASVVIDAIDSVAGQHR</sequence>
<organism evidence="3 4">
    <name type="scientific">Mycolicibacterium phlei DSM 43239 = CCUG 21000</name>
    <dbReference type="NCBI Taxonomy" id="1226750"/>
    <lineage>
        <taxon>Bacteria</taxon>
        <taxon>Bacillati</taxon>
        <taxon>Actinomycetota</taxon>
        <taxon>Actinomycetes</taxon>
        <taxon>Mycobacteriales</taxon>
        <taxon>Mycobacteriaceae</taxon>
        <taxon>Mycolicibacterium</taxon>
    </lineage>
</organism>
<dbReference type="InterPro" id="IPR015421">
    <property type="entry name" value="PyrdxlP-dep_Trfase_major"/>
</dbReference>
<keyword evidence="3" id="KW-0032">Aminotransferase</keyword>
<dbReference type="InterPro" id="IPR005814">
    <property type="entry name" value="Aminotrans_3"/>
</dbReference>
<protein>
    <submittedName>
        <fullName evidence="3">Aminotransferase class III</fullName>
    </submittedName>
</protein>
<dbReference type="InterPro" id="IPR049704">
    <property type="entry name" value="Aminotrans_3_PPA_site"/>
</dbReference>
<keyword evidence="3" id="KW-0808">Transferase</keyword>
<accession>A0A5N5V2S0</accession>
<evidence type="ECO:0000313" key="4">
    <source>
        <dbReference type="Proteomes" id="UP000325690"/>
    </source>
</evidence>
<dbReference type="Proteomes" id="UP000325690">
    <property type="component" value="Unassembled WGS sequence"/>
</dbReference>
<dbReference type="AlphaFoldDB" id="A0A5N5V2S0"/>
<gene>
    <name evidence="3" type="ORF">MPHL21000_11870</name>
</gene>
<dbReference type="GeneID" id="74304092"/>
<dbReference type="Gene3D" id="3.40.640.10">
    <property type="entry name" value="Type I PLP-dependent aspartate aminotransferase-like (Major domain)"/>
    <property type="match status" value="1"/>
</dbReference>
<name>A0A5N5V2S0_MYCPH</name>
<keyword evidence="2" id="KW-0663">Pyridoxal phosphate</keyword>
<dbReference type="Gene3D" id="3.90.1150.10">
    <property type="entry name" value="Aspartate Aminotransferase, domain 1"/>
    <property type="match status" value="1"/>
</dbReference>
<dbReference type="InterPro" id="IPR011009">
    <property type="entry name" value="Kinase-like_dom_sf"/>
</dbReference>